<dbReference type="InterPro" id="IPR009050">
    <property type="entry name" value="Globin-like_sf"/>
</dbReference>
<evidence type="ECO:0000256" key="1">
    <source>
        <dbReference type="SAM" id="MobiDB-lite"/>
    </source>
</evidence>
<dbReference type="InterPro" id="IPR012292">
    <property type="entry name" value="Globin/Proto"/>
</dbReference>
<dbReference type="CDD" id="cd01040">
    <property type="entry name" value="Mb-like"/>
    <property type="match status" value="1"/>
</dbReference>
<dbReference type="GeneID" id="36383262"/>
<dbReference type="STRING" id="34506.A0A090LRR5"/>
<organism evidence="2">
    <name type="scientific">Strongyloides ratti</name>
    <name type="common">Parasitic roundworm</name>
    <dbReference type="NCBI Taxonomy" id="34506"/>
    <lineage>
        <taxon>Eukaryota</taxon>
        <taxon>Metazoa</taxon>
        <taxon>Ecdysozoa</taxon>
        <taxon>Nematoda</taxon>
        <taxon>Chromadorea</taxon>
        <taxon>Rhabditida</taxon>
        <taxon>Tylenchina</taxon>
        <taxon>Panagrolaimomorpha</taxon>
        <taxon>Strongyloidoidea</taxon>
        <taxon>Strongyloididae</taxon>
        <taxon>Strongyloides</taxon>
    </lineage>
</organism>
<evidence type="ECO:0000313" key="2">
    <source>
        <dbReference type="EMBL" id="CEF70882.1"/>
    </source>
</evidence>
<evidence type="ECO:0000313" key="4">
    <source>
        <dbReference type="WBParaSite" id="SRAE_X000021200.1"/>
    </source>
</evidence>
<protein>
    <submittedName>
        <fullName evidence="2 4">Globin-like domain and Globin, structural domain-containing protein</fullName>
    </submittedName>
</protein>
<dbReference type="RefSeq" id="XP_024510078.1">
    <property type="nucleotide sequence ID" value="XM_024644528.1"/>
</dbReference>
<feature type="region of interest" description="Disordered" evidence="1">
    <location>
        <begin position="217"/>
        <end position="261"/>
    </location>
</feature>
<sequence length="261" mass="30707">MGTSFCKPKRKKVTGSSWVAEDYENPFKVFSKKERMCLRETYQKLTEPKEIVGIIFVDIINDIVPELKKVFGVERAPKVSMLKMPKLGGHVARLNELIDQLTTMLGLTENLVGAWQLIRKTGRSHTKQLFLENNQNQLEKNYFFIVGNNFIKEFIPYLTGEKDEEVDDKKKVRFANNYTSQMIKDVWNRFFDIIITQLTESFELEKQKRINMANQKTLAPHQHVEEDQRRKKQAAQKEKSGEESYEYEVKKPQEELFEDPF</sequence>
<reference evidence="4" key="2">
    <citation type="submission" date="2020-12" db="UniProtKB">
        <authorList>
            <consortium name="WormBaseParasite"/>
        </authorList>
    </citation>
    <scope>IDENTIFICATION</scope>
</reference>
<dbReference type="OMA" id="QEQMFED"/>
<dbReference type="AlphaFoldDB" id="A0A090LRR5"/>
<evidence type="ECO:0000313" key="5">
    <source>
        <dbReference type="WormBase" id="SRAE_X000021200"/>
    </source>
</evidence>
<dbReference type="Gene3D" id="1.10.490.10">
    <property type="entry name" value="Globins"/>
    <property type="match status" value="1"/>
</dbReference>
<dbReference type="GO" id="GO:0020037">
    <property type="term" value="F:heme binding"/>
    <property type="evidence" value="ECO:0007669"/>
    <property type="project" value="InterPro"/>
</dbReference>
<dbReference type="InterPro" id="IPR044399">
    <property type="entry name" value="Mb-like_M"/>
</dbReference>
<gene>
    <name evidence="2 4 5" type="ORF">SRAE_X000021200</name>
</gene>
<keyword evidence="3" id="KW-1185">Reference proteome</keyword>
<dbReference type="Proteomes" id="UP000035682">
    <property type="component" value="Unplaced"/>
</dbReference>
<dbReference type="WBParaSite" id="SRAE_X000021200.1">
    <property type="protein sequence ID" value="SRAE_X000021200.1"/>
    <property type="gene ID" value="WBGene00265768"/>
</dbReference>
<feature type="compositionally biased region" description="Basic and acidic residues" evidence="1">
    <location>
        <begin position="222"/>
        <end position="254"/>
    </location>
</feature>
<dbReference type="OrthoDB" id="5850767at2759"/>
<name>A0A090LRR5_STRRB</name>
<dbReference type="EMBL" id="LN609530">
    <property type="protein sequence ID" value="CEF70882.1"/>
    <property type="molecule type" value="Genomic_DNA"/>
</dbReference>
<proteinExistence type="predicted"/>
<dbReference type="CTD" id="36383262"/>
<dbReference type="SUPFAM" id="SSF46458">
    <property type="entry name" value="Globin-like"/>
    <property type="match status" value="1"/>
</dbReference>
<dbReference type="GO" id="GO:0019825">
    <property type="term" value="F:oxygen binding"/>
    <property type="evidence" value="ECO:0007669"/>
    <property type="project" value="InterPro"/>
</dbReference>
<accession>A0A090LRR5</accession>
<dbReference type="WormBase" id="SRAE_X000021200">
    <property type="protein sequence ID" value="SRP12235"/>
    <property type="gene ID" value="WBGene00265768"/>
</dbReference>
<reference evidence="2 3" key="1">
    <citation type="submission" date="2014-09" db="EMBL/GenBank/DDBJ databases">
        <authorList>
            <person name="Martin A.A."/>
        </authorList>
    </citation>
    <scope>NUCLEOTIDE SEQUENCE</scope>
    <source>
        <strain evidence="3">ED321</strain>
        <strain evidence="2">ED321 Heterogonic</strain>
    </source>
</reference>
<evidence type="ECO:0000313" key="3">
    <source>
        <dbReference type="Proteomes" id="UP000035682"/>
    </source>
</evidence>